<dbReference type="KEGG" id="bsto:C0V70_02485"/>
<keyword evidence="2" id="KW-1185">Reference proteome</keyword>
<sequence length="487" mass="55957">MKRNTCLIILIAFVLSSCAYWPKSWRKPSSVETSMDLLEKSQVIIDRVATRDFNVQSCSRDLDLLIEQYSKAPETLNIEVIKNQGQEILDQSFDARMAIHSMLDVLPVECKAKVKDLYLKMRMVEDYVGVHYYSDAQISADSIKYQEEPVPVYEVDKYRPYHVGAGIDPKAKFEFKNGDIMITKGISFVSSTISELAAPKSVFSHIVFVHVDEKTKEVTTIESYVGKGVSIFPIEEALKNENARILVLRAKDQALASKAANYMYNKVQKLKSEKKYIPYDYELDFSDNSKMSCEEVAYDAYKTVSNGAMIIPEMESQILLDDPKFLKRVGVKKGPMMVPTDMETDSRFDVVLDWTDYRVMRDSWRKDALLGEMFRWIQDYDYRIYENMTSVAAKVIWSTRYIPGLWGMMSKISGIPKDFTKDVPSLTITTMASLKSIGGNLLPVVTKADQEHFEKTGRWMTTEELRSTLDQYRQTNPKGLRKVFREK</sequence>
<dbReference type="RefSeq" id="WP_102242284.1">
    <property type="nucleotide sequence ID" value="NZ_CP025704.1"/>
</dbReference>
<evidence type="ECO:0000313" key="1">
    <source>
        <dbReference type="EMBL" id="AUN96989.1"/>
    </source>
</evidence>
<dbReference type="PROSITE" id="PS51257">
    <property type="entry name" value="PROKAR_LIPOPROTEIN"/>
    <property type="match status" value="1"/>
</dbReference>
<dbReference type="AlphaFoldDB" id="A0A2K9NN90"/>
<dbReference type="SUPFAM" id="SSF54001">
    <property type="entry name" value="Cysteine proteinases"/>
    <property type="match status" value="1"/>
</dbReference>
<organism evidence="1 2">
    <name type="scientific">Bacteriovorax stolpii</name>
    <name type="common">Bdellovibrio stolpii</name>
    <dbReference type="NCBI Taxonomy" id="960"/>
    <lineage>
        <taxon>Bacteria</taxon>
        <taxon>Pseudomonadati</taxon>
        <taxon>Bdellovibrionota</taxon>
        <taxon>Bacteriovoracia</taxon>
        <taxon>Bacteriovoracales</taxon>
        <taxon>Bacteriovoracaceae</taxon>
        <taxon>Bacteriovorax</taxon>
    </lineage>
</organism>
<dbReference type="EMBL" id="CP025704">
    <property type="protein sequence ID" value="AUN96989.1"/>
    <property type="molecule type" value="Genomic_DNA"/>
</dbReference>
<evidence type="ECO:0000313" key="2">
    <source>
        <dbReference type="Proteomes" id="UP000235584"/>
    </source>
</evidence>
<protein>
    <submittedName>
        <fullName evidence="1">Uncharacterized protein</fullName>
    </submittedName>
</protein>
<dbReference type="Proteomes" id="UP000235584">
    <property type="component" value="Chromosome"/>
</dbReference>
<dbReference type="Gene3D" id="3.90.1720.10">
    <property type="entry name" value="endopeptidase domain like (from Nostoc punctiforme)"/>
    <property type="match status" value="1"/>
</dbReference>
<gene>
    <name evidence="1" type="ORF">C0V70_02485</name>
</gene>
<proteinExistence type="predicted"/>
<dbReference type="InterPro" id="IPR038765">
    <property type="entry name" value="Papain-like_cys_pep_sf"/>
</dbReference>
<accession>A0A2K9NN90</accession>
<reference evidence="1 2" key="1">
    <citation type="submission" date="2018-01" db="EMBL/GenBank/DDBJ databases">
        <title>Complete genome sequence of Bacteriovorax stolpii DSM12778.</title>
        <authorList>
            <person name="Tang B."/>
            <person name="Chang J."/>
        </authorList>
    </citation>
    <scope>NUCLEOTIDE SEQUENCE [LARGE SCALE GENOMIC DNA]</scope>
    <source>
        <strain evidence="1 2">DSM 12778</strain>
    </source>
</reference>
<name>A0A2K9NN90_BACTC</name>